<dbReference type="PROSITE" id="PS01195">
    <property type="entry name" value="PEPT_TRNA_HYDROL_1"/>
    <property type="match status" value="1"/>
</dbReference>
<dbReference type="GO" id="GO:0004045">
    <property type="term" value="F:peptidyl-tRNA hydrolase activity"/>
    <property type="evidence" value="ECO:0007669"/>
    <property type="project" value="UniProtKB-UniRule"/>
</dbReference>
<dbReference type="OrthoDB" id="9800507at2"/>
<evidence type="ECO:0000256" key="1">
    <source>
        <dbReference type="ARBA" id="ARBA00013260"/>
    </source>
</evidence>
<evidence type="ECO:0000256" key="6">
    <source>
        <dbReference type="ARBA" id="ARBA00050038"/>
    </source>
</evidence>
<dbReference type="Proteomes" id="UP000229757">
    <property type="component" value="Chromosome"/>
</dbReference>
<evidence type="ECO:0000256" key="5">
    <source>
        <dbReference type="ARBA" id="ARBA00038063"/>
    </source>
</evidence>
<sequence>MKDVIRFIVGLGNPGPQYDQTRHNAGFEFVNQLVRQHAGTWKNDSKYQAETCQLTIDGEKIALMKPMTFMNRSGQSVGAYAQFFKIPVEQILIAHDELDIAPGNARFKKGGGHGGHNGLRDIIACLGNNREFYRLRLGIGHPGSARDVANYVLQLARVEERISLERAIDCALEQLPLALSGDWAKAMNQLHSFKAE</sequence>
<dbReference type="GO" id="GO:0005737">
    <property type="term" value="C:cytoplasm"/>
    <property type="evidence" value="ECO:0007669"/>
    <property type="project" value="UniProtKB-SubCell"/>
</dbReference>
<dbReference type="PROSITE" id="PS01196">
    <property type="entry name" value="PEPT_TRNA_HYDROL_2"/>
    <property type="match status" value="1"/>
</dbReference>
<dbReference type="EC" id="3.1.1.29" evidence="1 7"/>
<dbReference type="RefSeq" id="WP_100256853.1">
    <property type="nucleotide sequence ID" value="NZ_CP011797.1"/>
</dbReference>
<dbReference type="GO" id="GO:0072344">
    <property type="term" value="P:rescue of stalled ribosome"/>
    <property type="evidence" value="ECO:0007669"/>
    <property type="project" value="UniProtKB-UniRule"/>
</dbReference>
<feature type="binding site" evidence="7">
    <location>
        <position position="69"/>
    </location>
    <ligand>
        <name>tRNA</name>
        <dbReference type="ChEBI" id="CHEBI:17843"/>
    </ligand>
</feature>
<dbReference type="AlphaFoldDB" id="A0A2K8KP08"/>
<keyword evidence="2 7" id="KW-0820">tRNA-binding</keyword>
<dbReference type="PANTHER" id="PTHR17224">
    <property type="entry name" value="PEPTIDYL-TRNA HYDROLASE"/>
    <property type="match status" value="1"/>
</dbReference>
<keyword evidence="4 7" id="KW-0694">RNA-binding</keyword>
<dbReference type="GO" id="GO:0000049">
    <property type="term" value="F:tRNA binding"/>
    <property type="evidence" value="ECO:0007669"/>
    <property type="project" value="UniProtKB-UniRule"/>
</dbReference>
<feature type="site" description="Stabilizes the basic form of H active site to accept a proton" evidence="7">
    <location>
        <position position="96"/>
    </location>
</feature>
<evidence type="ECO:0000313" key="11">
    <source>
        <dbReference type="Proteomes" id="UP000229757"/>
    </source>
</evidence>
<protein>
    <recommendedName>
        <fullName evidence="6 7">Peptidyl-tRNA hydrolase</fullName>
        <shortName evidence="7">Pth</shortName>
        <ecNumber evidence="1 7">3.1.1.29</ecNumber>
    </recommendedName>
</protein>
<name>A0A2K8KP08_9GAMM</name>
<dbReference type="InterPro" id="IPR018171">
    <property type="entry name" value="Pept_tRNA_hydro_CS"/>
</dbReference>
<comment type="function">
    <text evidence="7">Catalyzes the release of premature peptidyl moieties from peptidyl-tRNA molecules trapped in stalled 50S ribosomal subunits, and thus maintains levels of free tRNAs and 50S ribosomes.</text>
</comment>
<dbReference type="NCBIfam" id="TIGR00447">
    <property type="entry name" value="pth"/>
    <property type="match status" value="1"/>
</dbReference>
<keyword evidence="7" id="KW-0963">Cytoplasm</keyword>
<feature type="binding site" evidence="7">
    <location>
        <position position="71"/>
    </location>
    <ligand>
        <name>tRNA</name>
        <dbReference type="ChEBI" id="CHEBI:17843"/>
    </ligand>
</feature>
<feature type="binding site" evidence="7">
    <location>
        <position position="117"/>
    </location>
    <ligand>
        <name>tRNA</name>
        <dbReference type="ChEBI" id="CHEBI:17843"/>
    </ligand>
</feature>
<evidence type="ECO:0000256" key="4">
    <source>
        <dbReference type="ARBA" id="ARBA00022884"/>
    </source>
</evidence>
<evidence type="ECO:0000256" key="2">
    <source>
        <dbReference type="ARBA" id="ARBA00022555"/>
    </source>
</evidence>
<dbReference type="GO" id="GO:0006515">
    <property type="term" value="P:protein quality control for misfolded or incompletely synthesized proteins"/>
    <property type="evidence" value="ECO:0007669"/>
    <property type="project" value="UniProtKB-UniRule"/>
</dbReference>
<evidence type="ECO:0000256" key="8">
    <source>
        <dbReference type="RuleBase" id="RU000673"/>
    </source>
</evidence>
<evidence type="ECO:0000256" key="9">
    <source>
        <dbReference type="RuleBase" id="RU004320"/>
    </source>
</evidence>
<dbReference type="PANTHER" id="PTHR17224:SF1">
    <property type="entry name" value="PEPTIDYL-TRNA HYDROLASE"/>
    <property type="match status" value="1"/>
</dbReference>
<comment type="subunit">
    <text evidence="7">Monomer.</text>
</comment>
<comment type="function">
    <text evidence="7">Hydrolyzes ribosome-free peptidyl-tRNAs (with 1 or more amino acids incorporated), which drop off the ribosome during protein synthesis, or as a result of ribosome stalling.</text>
</comment>
<dbReference type="FunFam" id="3.40.50.1470:FF:000001">
    <property type="entry name" value="Peptidyl-tRNA hydrolase"/>
    <property type="match status" value="1"/>
</dbReference>
<keyword evidence="11" id="KW-1185">Reference proteome</keyword>
<organism evidence="10 11">
    <name type="scientific">Reinekea forsetii</name>
    <dbReference type="NCBI Taxonomy" id="1336806"/>
    <lineage>
        <taxon>Bacteria</taxon>
        <taxon>Pseudomonadati</taxon>
        <taxon>Pseudomonadota</taxon>
        <taxon>Gammaproteobacteria</taxon>
        <taxon>Oceanospirillales</taxon>
        <taxon>Saccharospirillaceae</taxon>
        <taxon>Reinekea</taxon>
    </lineage>
</organism>
<dbReference type="InterPro" id="IPR001328">
    <property type="entry name" value="Pept_tRNA_hydro"/>
</dbReference>
<feature type="binding site" evidence="7">
    <location>
        <position position="18"/>
    </location>
    <ligand>
        <name>tRNA</name>
        <dbReference type="ChEBI" id="CHEBI:17843"/>
    </ligand>
</feature>
<proteinExistence type="inferred from homology"/>
<evidence type="ECO:0000313" key="10">
    <source>
        <dbReference type="EMBL" id="ATX76515.1"/>
    </source>
</evidence>
<gene>
    <name evidence="7" type="primary">pth</name>
    <name evidence="10" type="ORF">REIFOR_01369</name>
</gene>
<keyword evidence="3 7" id="KW-0378">Hydrolase</keyword>
<dbReference type="CDD" id="cd00462">
    <property type="entry name" value="PTH"/>
    <property type="match status" value="1"/>
</dbReference>
<dbReference type="EMBL" id="CP011797">
    <property type="protein sequence ID" value="ATX76515.1"/>
    <property type="molecule type" value="Genomic_DNA"/>
</dbReference>
<dbReference type="SUPFAM" id="SSF53178">
    <property type="entry name" value="Peptidyl-tRNA hydrolase-like"/>
    <property type="match status" value="1"/>
</dbReference>
<evidence type="ECO:0000256" key="3">
    <source>
        <dbReference type="ARBA" id="ARBA00022801"/>
    </source>
</evidence>
<dbReference type="Gene3D" id="3.40.50.1470">
    <property type="entry name" value="Peptidyl-tRNA hydrolase"/>
    <property type="match status" value="1"/>
</dbReference>
<reference evidence="10 11" key="1">
    <citation type="journal article" date="2017" name="Environ. Microbiol.">
        <title>Genomic and physiological analyses of 'Reinekea forsetii' reveal a versatile opportunistic lifestyle during spring algae blooms.</title>
        <authorList>
            <person name="Avci B."/>
            <person name="Hahnke R.L."/>
            <person name="Chafee M."/>
            <person name="Fischer T."/>
            <person name="Gruber-Vodicka H."/>
            <person name="Tegetmeyer H.E."/>
            <person name="Harder J."/>
            <person name="Fuchs B.M."/>
            <person name="Amann R.I."/>
            <person name="Teeling H."/>
        </authorList>
    </citation>
    <scope>NUCLEOTIDE SEQUENCE [LARGE SCALE GENOMIC DNA]</scope>
    <source>
        <strain evidence="10 11">Hel1_31_D35</strain>
    </source>
</reference>
<comment type="subcellular location">
    <subcellularLocation>
        <location evidence="7">Cytoplasm</location>
    </subcellularLocation>
</comment>
<comment type="similarity">
    <text evidence="5 7 9">Belongs to the PTH family.</text>
</comment>
<dbReference type="HAMAP" id="MF_00083">
    <property type="entry name" value="Pept_tRNA_hydro_bact"/>
    <property type="match status" value="1"/>
</dbReference>
<accession>A0A2K8KP08</accession>
<dbReference type="Pfam" id="PF01195">
    <property type="entry name" value="Pept_tRNA_hydro"/>
    <property type="match status" value="1"/>
</dbReference>
<feature type="site" description="Discriminates between blocked and unblocked aminoacyl-tRNA" evidence="7">
    <location>
        <position position="13"/>
    </location>
</feature>
<dbReference type="KEGG" id="rfo:REIFOR_01369"/>
<dbReference type="InterPro" id="IPR036416">
    <property type="entry name" value="Pept_tRNA_hydro_sf"/>
</dbReference>
<evidence type="ECO:0000256" key="7">
    <source>
        <dbReference type="HAMAP-Rule" id="MF_00083"/>
    </source>
</evidence>
<comment type="catalytic activity">
    <reaction evidence="7 8">
        <text>an N-acyl-L-alpha-aminoacyl-tRNA + H2O = an N-acyl-L-amino acid + a tRNA + H(+)</text>
        <dbReference type="Rhea" id="RHEA:54448"/>
        <dbReference type="Rhea" id="RHEA-COMP:10123"/>
        <dbReference type="Rhea" id="RHEA-COMP:13883"/>
        <dbReference type="ChEBI" id="CHEBI:15377"/>
        <dbReference type="ChEBI" id="CHEBI:15378"/>
        <dbReference type="ChEBI" id="CHEBI:59874"/>
        <dbReference type="ChEBI" id="CHEBI:78442"/>
        <dbReference type="ChEBI" id="CHEBI:138191"/>
        <dbReference type="EC" id="3.1.1.29"/>
    </reaction>
</comment>
<feature type="active site" description="Proton acceptor" evidence="7">
    <location>
        <position position="23"/>
    </location>
</feature>